<proteinExistence type="predicted"/>
<name>A0A8H5B9F6_9AGAR</name>
<dbReference type="EMBL" id="JAACJJ010000030">
    <property type="protein sequence ID" value="KAF5318691.1"/>
    <property type="molecule type" value="Genomic_DNA"/>
</dbReference>
<feature type="domain" description="NACHT" evidence="2">
    <location>
        <begin position="78"/>
        <end position="229"/>
    </location>
</feature>
<keyword evidence="1" id="KW-0677">Repeat</keyword>
<dbReference type="InterPro" id="IPR027417">
    <property type="entry name" value="P-loop_NTPase"/>
</dbReference>
<feature type="domain" description="NACHT" evidence="2">
    <location>
        <begin position="1104"/>
        <end position="1254"/>
    </location>
</feature>
<dbReference type="Gene3D" id="3.40.50.300">
    <property type="entry name" value="P-loop containing nucleotide triphosphate hydrolases"/>
    <property type="match status" value="3"/>
</dbReference>
<dbReference type="InterPro" id="IPR056884">
    <property type="entry name" value="NPHP3-like_N"/>
</dbReference>
<dbReference type="PANTHER" id="PTHR10039">
    <property type="entry name" value="AMELOGENIN"/>
    <property type="match status" value="1"/>
</dbReference>
<dbReference type="InterPro" id="IPR007111">
    <property type="entry name" value="NACHT_NTPase"/>
</dbReference>
<dbReference type="PROSITE" id="PS50837">
    <property type="entry name" value="NACHT"/>
    <property type="match status" value="2"/>
</dbReference>
<dbReference type="SUPFAM" id="SSF52540">
    <property type="entry name" value="P-loop containing nucleoside triphosphate hydrolases"/>
    <property type="match status" value="4"/>
</dbReference>
<gene>
    <name evidence="3" type="ORF">D9619_010658</name>
</gene>
<evidence type="ECO:0000313" key="3">
    <source>
        <dbReference type="EMBL" id="KAF5318691.1"/>
    </source>
</evidence>
<protein>
    <recommendedName>
        <fullName evidence="2">NACHT domain-containing protein</fullName>
    </recommendedName>
</protein>
<dbReference type="Proteomes" id="UP000567179">
    <property type="component" value="Unassembled WGS sequence"/>
</dbReference>
<evidence type="ECO:0000313" key="4">
    <source>
        <dbReference type="Proteomes" id="UP000567179"/>
    </source>
</evidence>
<sequence length="1708" mass="191581">MASMFNNAHDNTFTNNTFNFNTKPGAEPPLKILHKHVATKAILNAGAGPHISCHAKTRKAIIRDIEEWRDAKGGLTPPMLWLSGPAGGGKTAIVRTIADRCIEQNTPQANFFFSREDPLRDTASPLVATLLYQIILLYPALLGTVAAKLQNNPLTFDYTGLKDQFEDFIVEPLRAVQKSSNRPLVLLIDGLDECSSKSGDQLLDALDKVLAAGSCPFRVLVTSREDSRLTMLFNQLSPQPLSLYLDEKYLPNNDIRLFVTDQFGIIKSKHSLKHTLDAAWPLDTDIDGIVNKSSGQFIYAATVMRFISHSPESPAFNLGKVQGVTPIGGQSPFSQLDAIYSHILSQANDQPALKDILDAHFLIQESYRYAASFRDLEPYATLQQILSIYKSSYTVDAVHSSVSYLTAIAQYTPQGQLVFHHASFPDYVLNQSRSGKYFVDIDAFDRKALPAIWKAIGKTEGVEFIAYHGLCRLKELPPDFLKTLVALNLSSFNLLGNVEEMIAIFNIIYNRCTCEDDKENYKRIICRWIKYYRFCLGAFDFAKKNLPCSQGYIMMAEITHLSGNVMPTPDILSTSMPTCTLSLTSSAFEAVSYCHALILDRIQILMSSIFIQAGMNILYEAAAPNAILNAGGRADEGRCHPSTREAVIGRIEKWRDAKDRLTAPILWLRGNVGAGRTEIVRTVAERCIERKIPQANFFFSRADTSRNTSSRFVATLLHQIIQLYPAVRETVVPKLLQDPMRLSRSELYQFDDFMVNLRAIQQSSDQPLPLLIDGLDECDWEHGQWQLLHIFGRALAEPLCPFRLLVASRSDAQIMAPFNKLSTPVISLHLAPSLGDLYKVVAPNAILNAGGRADEVRCHPATRKAVIGSIENWRDAKDGLAAPILWLRGNSGTGRAEIVRTVAERCIERKIPQANFFFPRTDTSRNTSSSLVVTLLYQIGQENSAAEVTVATELCTNPPLTLDLTFEDQFRNFIVKPLRAVQQSSSQPLVILIDGLDECDSEDSQQQILYAFGKVLAEPLCPFRLLVASHAEHQSVVSFNGLSTPVVSLSLDPSLDDLYNLVAPNAILNAGGRADDVRCHPGTREAVIDHIEKWRDAKNGQTVPILWLSGPAGAGKSAIMQTIAERCIEQEIPQANFFFFRTDASRNTSSSLVGTLLYQIGHVNSAAEVIVATEFCTNPHLTLDLTFEDQFKNFIVKPLRAVQRLSGQPLVILIDGLDECDSKVSQQQILHAFGKALAEPLCPFRLLVASREEAHIKTSMNQPSIVALRLYLDDKYSPDNDIRLFVTDKFIEIKATHHLDLVDQNWPSTSNIDSIVTKSSGQFIYAATVMRFIADSPENPKLSLDQLQSAKPSSTASSFFSQIDAVYAHILSRAADQQALKDILHVALVLRRIDKAFNRMLQRVLSTYNCKYTDDSVIRSCITDVIAIARLERRALIFYHVSLDDYLQDLSRSGKYFVNLDAFGPKILPAIWEHIGKKQGVQFGGQFAPARLVSLLPDFLNTIIALGPADFGTYGNVQEMTQVFKIVYKLCVDNDIVDFGMYGNVQEMKDVFEIVHNLCVDNDNEANYKRMIRSWISHYMLFNPAHSHDKELQDIPYSQRYITMARIDRKGNIMGPTPDIADVLRPSSPFDTHEMTLWVRDLLRHIHRDYYPDRLTSYKQLMEEWIFWAVSNNILLKQLDGLPNAQWYFWKCMMEKWGVGYSRLVNHI</sequence>
<comment type="caution">
    <text evidence="3">The sequence shown here is derived from an EMBL/GenBank/DDBJ whole genome shotgun (WGS) entry which is preliminary data.</text>
</comment>
<keyword evidence="4" id="KW-1185">Reference proteome</keyword>
<organism evidence="3 4">
    <name type="scientific">Psilocybe cf. subviscida</name>
    <dbReference type="NCBI Taxonomy" id="2480587"/>
    <lineage>
        <taxon>Eukaryota</taxon>
        <taxon>Fungi</taxon>
        <taxon>Dikarya</taxon>
        <taxon>Basidiomycota</taxon>
        <taxon>Agaricomycotina</taxon>
        <taxon>Agaricomycetes</taxon>
        <taxon>Agaricomycetidae</taxon>
        <taxon>Agaricales</taxon>
        <taxon>Agaricineae</taxon>
        <taxon>Strophariaceae</taxon>
        <taxon>Psilocybe</taxon>
    </lineage>
</organism>
<accession>A0A8H5B9F6</accession>
<reference evidence="3 4" key="1">
    <citation type="journal article" date="2020" name="ISME J.">
        <title>Uncovering the hidden diversity of litter-decomposition mechanisms in mushroom-forming fungi.</title>
        <authorList>
            <person name="Floudas D."/>
            <person name="Bentzer J."/>
            <person name="Ahren D."/>
            <person name="Johansson T."/>
            <person name="Persson P."/>
            <person name="Tunlid A."/>
        </authorList>
    </citation>
    <scope>NUCLEOTIDE SEQUENCE [LARGE SCALE GENOMIC DNA]</scope>
    <source>
        <strain evidence="3 4">CBS 101986</strain>
    </source>
</reference>
<dbReference type="Pfam" id="PF24883">
    <property type="entry name" value="NPHP3_N"/>
    <property type="match status" value="4"/>
</dbReference>
<evidence type="ECO:0000256" key="1">
    <source>
        <dbReference type="ARBA" id="ARBA00022737"/>
    </source>
</evidence>
<evidence type="ECO:0000259" key="2">
    <source>
        <dbReference type="PROSITE" id="PS50837"/>
    </source>
</evidence>
<dbReference type="OrthoDB" id="5967843at2759"/>